<dbReference type="SMART" id="SM00060">
    <property type="entry name" value="FN3"/>
    <property type="match status" value="1"/>
</dbReference>
<dbReference type="InterPro" id="IPR003961">
    <property type="entry name" value="FN3_dom"/>
</dbReference>
<dbReference type="InterPro" id="IPR013783">
    <property type="entry name" value="Ig-like_fold"/>
</dbReference>
<dbReference type="AlphaFoldDB" id="A0A3Q3X1Z5"/>
<feature type="domain" description="Fibronectin type-III" evidence="4">
    <location>
        <begin position="28"/>
        <end position="122"/>
    </location>
</feature>
<dbReference type="CDD" id="cd00063">
    <property type="entry name" value="FN3"/>
    <property type="match status" value="1"/>
</dbReference>
<dbReference type="PROSITE" id="PS50853">
    <property type="entry name" value="FN3"/>
    <property type="match status" value="1"/>
</dbReference>
<keyword evidence="3" id="KW-0472">Membrane</keyword>
<feature type="transmembrane region" description="Helical" evidence="3">
    <location>
        <begin position="135"/>
        <end position="154"/>
    </location>
</feature>
<keyword evidence="2" id="KW-0393">Immunoglobulin domain</keyword>
<organism evidence="5 6">
    <name type="scientific">Mola mola</name>
    <name type="common">Ocean sunfish</name>
    <name type="synonym">Tetraodon mola</name>
    <dbReference type="NCBI Taxonomy" id="94237"/>
    <lineage>
        <taxon>Eukaryota</taxon>
        <taxon>Metazoa</taxon>
        <taxon>Chordata</taxon>
        <taxon>Craniata</taxon>
        <taxon>Vertebrata</taxon>
        <taxon>Euteleostomi</taxon>
        <taxon>Actinopterygii</taxon>
        <taxon>Neopterygii</taxon>
        <taxon>Teleostei</taxon>
        <taxon>Neoteleostei</taxon>
        <taxon>Acanthomorphata</taxon>
        <taxon>Eupercaria</taxon>
        <taxon>Tetraodontiformes</taxon>
        <taxon>Molidae</taxon>
        <taxon>Mola</taxon>
    </lineage>
</organism>
<dbReference type="Proteomes" id="UP000261620">
    <property type="component" value="Unplaced"/>
</dbReference>
<keyword evidence="1" id="KW-0677">Repeat</keyword>
<dbReference type="PANTHER" id="PTHR14340">
    <property type="entry name" value="MICROFIBRIL-ASSOCIATED GLYCOPROTEIN 3"/>
    <property type="match status" value="1"/>
</dbReference>
<keyword evidence="3" id="KW-1133">Transmembrane helix</keyword>
<proteinExistence type="predicted"/>
<dbReference type="FunFam" id="2.60.40.10:FF:000034">
    <property type="entry name" value="Titin isoform A"/>
    <property type="match status" value="1"/>
</dbReference>
<evidence type="ECO:0000313" key="5">
    <source>
        <dbReference type="Ensembl" id="ENSMMOP00000022030.1"/>
    </source>
</evidence>
<evidence type="ECO:0000256" key="2">
    <source>
        <dbReference type="ARBA" id="ARBA00023319"/>
    </source>
</evidence>
<keyword evidence="6" id="KW-1185">Reference proteome</keyword>
<evidence type="ECO:0000259" key="4">
    <source>
        <dbReference type="PROSITE" id="PS50853"/>
    </source>
</evidence>
<evidence type="ECO:0000256" key="3">
    <source>
        <dbReference type="SAM" id="Phobius"/>
    </source>
</evidence>
<dbReference type="PANTHER" id="PTHR14340:SF9">
    <property type="entry name" value="FIBRONECTIN TYPE-III DOMAIN-CONTAINING PROTEIN"/>
    <property type="match status" value="1"/>
</dbReference>
<dbReference type="PRINTS" id="PR00014">
    <property type="entry name" value="FNTYPEIII"/>
</dbReference>
<dbReference type="Pfam" id="PF00041">
    <property type="entry name" value="fn3"/>
    <property type="match status" value="1"/>
</dbReference>
<evidence type="ECO:0000313" key="6">
    <source>
        <dbReference type="Proteomes" id="UP000261620"/>
    </source>
</evidence>
<dbReference type="STRING" id="94237.ENSMMOP00000022030"/>
<feature type="transmembrane region" description="Helical" evidence="3">
    <location>
        <begin position="180"/>
        <end position="200"/>
    </location>
</feature>
<sequence>SRHWLCCGNEGTGKINNWLCLSPDVPSEPLNCHITKTNKDCMFVAWDKPESDGGSPITGYYIERKERNSLLWVKANDTVVRTTEYPCAGLIEGLEYTFRVSAINRAGQGKPSTKTDFVTARTPVGRFSTTQHQPLSRFHTIFILFVFIAINYSFSKFSKRFQRSNVSNELPHTFLPGNEIFLLESFFLPLLICFFASQTLQVNLRSLM</sequence>
<accession>A0A3Q3X1Z5</accession>
<protein>
    <recommendedName>
        <fullName evidence="4">Fibronectin type-III domain-containing protein</fullName>
    </recommendedName>
</protein>
<reference evidence="5" key="1">
    <citation type="submission" date="2025-08" db="UniProtKB">
        <authorList>
            <consortium name="Ensembl"/>
        </authorList>
    </citation>
    <scope>IDENTIFICATION</scope>
</reference>
<reference evidence="5" key="2">
    <citation type="submission" date="2025-09" db="UniProtKB">
        <authorList>
            <consortium name="Ensembl"/>
        </authorList>
    </citation>
    <scope>IDENTIFICATION</scope>
</reference>
<dbReference type="SUPFAM" id="SSF49265">
    <property type="entry name" value="Fibronectin type III"/>
    <property type="match status" value="1"/>
</dbReference>
<dbReference type="Gene3D" id="2.60.40.10">
    <property type="entry name" value="Immunoglobulins"/>
    <property type="match status" value="1"/>
</dbReference>
<dbReference type="InterPro" id="IPR036116">
    <property type="entry name" value="FN3_sf"/>
</dbReference>
<dbReference type="Ensembl" id="ENSMMOT00000022395.1">
    <property type="protein sequence ID" value="ENSMMOP00000022030.1"/>
    <property type="gene ID" value="ENSMMOG00000016749.1"/>
</dbReference>
<name>A0A3Q3X1Z5_MOLML</name>
<keyword evidence="3" id="KW-0812">Transmembrane</keyword>
<evidence type="ECO:0000256" key="1">
    <source>
        <dbReference type="ARBA" id="ARBA00022737"/>
    </source>
</evidence>